<keyword evidence="2" id="KW-1185">Reference proteome</keyword>
<name>A0A9B0TYL0_CHRAS</name>
<dbReference type="RefSeq" id="XP_006869365.1">
    <property type="nucleotide sequence ID" value="XM_006869303.1"/>
</dbReference>
<feature type="region of interest" description="Disordered" evidence="1">
    <location>
        <begin position="1"/>
        <end position="170"/>
    </location>
</feature>
<evidence type="ECO:0000313" key="3">
    <source>
        <dbReference type="RefSeq" id="XP_006869365.1"/>
    </source>
</evidence>
<organism evidence="2 3">
    <name type="scientific">Chrysochloris asiatica</name>
    <name type="common">Cape golden mole</name>
    <dbReference type="NCBI Taxonomy" id="185453"/>
    <lineage>
        <taxon>Eukaryota</taxon>
        <taxon>Metazoa</taxon>
        <taxon>Chordata</taxon>
        <taxon>Craniata</taxon>
        <taxon>Vertebrata</taxon>
        <taxon>Euteleostomi</taxon>
        <taxon>Mammalia</taxon>
        <taxon>Eutheria</taxon>
        <taxon>Afrotheria</taxon>
        <taxon>Chrysochloridae</taxon>
        <taxon>Chrysochlorinae</taxon>
        <taxon>Chrysochloris</taxon>
    </lineage>
</organism>
<dbReference type="GeneID" id="102829866"/>
<sequence length="170" mass="17606">MRKLRAKEKKWAVEPRSPGGTSLVNSGSHPTVSWTGPGPASSKKPSQCPAQACAGPTFGMASTRPRLSSEPWPREGAEPPKHRGASPWQRPGPPQGGAARASADPGSAASAAAAAAASKPAVSAPPPWNSDPARRGRAGPHALKGAAWFPDRQRDMGEELESPDEPQAEN</sequence>
<gene>
    <name evidence="3" type="primary">LOC102829866</name>
</gene>
<proteinExistence type="predicted"/>
<feature type="compositionally biased region" description="Polar residues" evidence="1">
    <location>
        <begin position="19"/>
        <end position="34"/>
    </location>
</feature>
<accession>A0A9B0TYL0</accession>
<feature type="compositionally biased region" description="Acidic residues" evidence="1">
    <location>
        <begin position="158"/>
        <end position="170"/>
    </location>
</feature>
<dbReference type="AlphaFoldDB" id="A0A9B0TYL0"/>
<evidence type="ECO:0000256" key="1">
    <source>
        <dbReference type="SAM" id="MobiDB-lite"/>
    </source>
</evidence>
<protein>
    <submittedName>
        <fullName evidence="3">Homeobox protein cut-like 1-like</fullName>
    </submittedName>
</protein>
<reference evidence="3" key="1">
    <citation type="submission" date="2025-08" db="UniProtKB">
        <authorList>
            <consortium name="RefSeq"/>
        </authorList>
    </citation>
    <scope>IDENTIFICATION</scope>
    <source>
        <tissue evidence="3">Spleen</tissue>
    </source>
</reference>
<feature type="compositionally biased region" description="Low complexity" evidence="1">
    <location>
        <begin position="98"/>
        <end position="122"/>
    </location>
</feature>
<feature type="compositionally biased region" description="Basic and acidic residues" evidence="1">
    <location>
        <begin position="72"/>
        <end position="81"/>
    </location>
</feature>
<evidence type="ECO:0000313" key="2">
    <source>
        <dbReference type="Proteomes" id="UP000504623"/>
    </source>
</evidence>
<dbReference type="Proteomes" id="UP000504623">
    <property type="component" value="Unplaced"/>
</dbReference>